<dbReference type="PANTHER" id="PTHR30203">
    <property type="entry name" value="OUTER MEMBRANE CATION EFFLUX PROTEIN"/>
    <property type="match status" value="1"/>
</dbReference>
<dbReference type="RefSeq" id="WP_172434744.1">
    <property type="nucleotide sequence ID" value="NZ_AP022642.1"/>
</dbReference>
<comment type="subcellular location">
    <subcellularLocation>
        <location evidence="1 8">Cell outer membrane</location>
        <topology evidence="1 8">Lipid-anchor</topology>
    </subcellularLocation>
</comment>
<organism evidence="10 11">
    <name type="scientific">Metapseudomonas otitidis</name>
    <dbReference type="NCBI Taxonomy" id="319939"/>
    <lineage>
        <taxon>Bacteria</taxon>
        <taxon>Pseudomonadati</taxon>
        <taxon>Pseudomonadota</taxon>
        <taxon>Gammaproteobacteria</taxon>
        <taxon>Pseudomonadales</taxon>
        <taxon>Pseudomonadaceae</taxon>
        <taxon>Metapseudomonas</taxon>
    </lineage>
</organism>
<dbReference type="GO" id="GO:0009279">
    <property type="term" value="C:cell outer membrane"/>
    <property type="evidence" value="ECO:0007669"/>
    <property type="project" value="UniProtKB-SubCell"/>
</dbReference>
<keyword evidence="5 8" id="KW-0564">Palmitate</keyword>
<evidence type="ECO:0000256" key="6">
    <source>
        <dbReference type="ARBA" id="ARBA00023237"/>
    </source>
</evidence>
<dbReference type="Pfam" id="PF02321">
    <property type="entry name" value="OEP"/>
    <property type="match status" value="2"/>
</dbReference>
<evidence type="ECO:0000256" key="4">
    <source>
        <dbReference type="ARBA" id="ARBA00022692"/>
    </source>
</evidence>
<keyword evidence="3 8" id="KW-1134">Transmembrane beta strand</keyword>
<dbReference type="Gene3D" id="1.20.1600.10">
    <property type="entry name" value="Outer membrane efflux proteins (OEP)"/>
    <property type="match status" value="1"/>
</dbReference>
<evidence type="ECO:0000256" key="1">
    <source>
        <dbReference type="ARBA" id="ARBA00004459"/>
    </source>
</evidence>
<evidence type="ECO:0000256" key="3">
    <source>
        <dbReference type="ARBA" id="ARBA00022452"/>
    </source>
</evidence>
<keyword evidence="8" id="KW-0472">Membrane</keyword>
<evidence type="ECO:0000256" key="5">
    <source>
        <dbReference type="ARBA" id="ARBA00023139"/>
    </source>
</evidence>
<dbReference type="Proteomes" id="UP000501237">
    <property type="component" value="Chromosome"/>
</dbReference>
<evidence type="ECO:0000256" key="8">
    <source>
        <dbReference type="RuleBase" id="RU362097"/>
    </source>
</evidence>
<gene>
    <name evidence="10" type="primary">oprM</name>
    <name evidence="10" type="ORF">PtoMrB4_49570</name>
</gene>
<dbReference type="InterPro" id="IPR010131">
    <property type="entry name" value="MdtP/NodT-like"/>
</dbReference>
<proteinExistence type="inferred from homology"/>
<keyword evidence="6" id="KW-0998">Cell outer membrane</keyword>
<feature type="region of interest" description="Disordered" evidence="9">
    <location>
        <begin position="109"/>
        <end position="130"/>
    </location>
</feature>
<dbReference type="KEGG" id="poj:PtoMrB4_49570"/>
<dbReference type="EMBL" id="AP022642">
    <property type="protein sequence ID" value="BCA30980.1"/>
    <property type="molecule type" value="Genomic_DNA"/>
</dbReference>
<evidence type="ECO:0000256" key="7">
    <source>
        <dbReference type="ARBA" id="ARBA00023288"/>
    </source>
</evidence>
<dbReference type="Gene3D" id="2.20.200.10">
    <property type="entry name" value="Outer membrane efflux proteins (OEP)"/>
    <property type="match status" value="1"/>
</dbReference>
<dbReference type="GO" id="GO:0015562">
    <property type="term" value="F:efflux transmembrane transporter activity"/>
    <property type="evidence" value="ECO:0007669"/>
    <property type="project" value="InterPro"/>
</dbReference>
<dbReference type="GeneID" id="57400187"/>
<comment type="similarity">
    <text evidence="2 8">Belongs to the outer membrane factor (OMF) (TC 1.B.17) family.</text>
</comment>
<protein>
    <submittedName>
        <fullName evidence="10">Outer membrane protein OprM</fullName>
    </submittedName>
</protein>
<reference evidence="10 11" key="1">
    <citation type="journal article" date="2020" name="Microbiol. Resour. Announc.">
        <title>Complete genome sequence of Pseudomonas otitidis strain MrB4, isolated from Lake Biwa in Japan.</title>
        <authorList>
            <person name="Miyazaki K."/>
            <person name="Hase E."/>
            <person name="Maruya T."/>
        </authorList>
    </citation>
    <scope>NUCLEOTIDE SEQUENCE [LARGE SCALE GENOMIC DNA]</scope>
    <source>
        <strain evidence="10 11">MrB4</strain>
    </source>
</reference>
<name>A0A679GV02_9GAMM</name>
<dbReference type="PROSITE" id="PS51257">
    <property type="entry name" value="PROKAR_LIPOPROTEIN"/>
    <property type="match status" value="1"/>
</dbReference>
<keyword evidence="4 8" id="KW-0812">Transmembrane</keyword>
<evidence type="ECO:0000313" key="10">
    <source>
        <dbReference type="EMBL" id="BCA30980.1"/>
    </source>
</evidence>
<dbReference type="AlphaFoldDB" id="A0A679GV02"/>
<dbReference type="SUPFAM" id="SSF56954">
    <property type="entry name" value="Outer membrane efflux proteins (OEP)"/>
    <property type="match status" value="1"/>
</dbReference>
<sequence>MRPSLLSLAVAGILLGGCSLIPDYQRPEAPVDAAWPQGEAYTASDSGAQARVAAADLGWREFFQDPALQRLLESALANNRDLRVAALNVEAYRAQYSIQRADLFPSVSADGSGTRQRMPADLSSSGRATTSGSYAATLGVSAWELDFFGRVRSLTEQTLEQYLATEEAQRSAQISLLASVANAYLTLQADQAQLRLTRDTLKTYQESYALTQRSFDVGVADALSLSQARTAVESAQVTLAQYTRQVAQDRNALTLLVGGPLPNDLPQGEVLSDDQLAEVPAGLPSEILQRRPDLLQAEHQLKAANASIGAARAAFFPRITLTANAGSRSAELSGLFDAGSGSWLFQPQISLPIFNAGRLKASLDYAEVQKNIQVAQYEKAIQTAFQEVADGLAARTTYEQELDAQRNLVRTSEEYYGLAERRYRTGVDSYLTLLDAQRQLFSARQQLISARLKQLTSEVNLYKALGGGWNERTASTTPAAPKS</sequence>
<keyword evidence="7 8" id="KW-0449">Lipoprotein</keyword>
<dbReference type="PANTHER" id="PTHR30203:SF32">
    <property type="entry name" value="CATION EFFLUX SYSTEM PROTEIN CUSC"/>
    <property type="match status" value="1"/>
</dbReference>
<evidence type="ECO:0000313" key="11">
    <source>
        <dbReference type="Proteomes" id="UP000501237"/>
    </source>
</evidence>
<dbReference type="NCBIfam" id="TIGR01845">
    <property type="entry name" value="outer_NodT"/>
    <property type="match status" value="1"/>
</dbReference>
<accession>A0A679GV02</accession>
<evidence type="ECO:0000256" key="2">
    <source>
        <dbReference type="ARBA" id="ARBA00007613"/>
    </source>
</evidence>
<dbReference type="InterPro" id="IPR003423">
    <property type="entry name" value="OMP_efflux"/>
</dbReference>
<evidence type="ECO:0000256" key="9">
    <source>
        <dbReference type="SAM" id="MobiDB-lite"/>
    </source>
</evidence>